<comment type="caution">
    <text evidence="3">The sequence shown here is derived from an EMBL/GenBank/DDBJ whole genome shotgun (WGS) entry which is preliminary data.</text>
</comment>
<evidence type="ECO:0000313" key="3">
    <source>
        <dbReference type="EMBL" id="MDG6895144.1"/>
    </source>
</evidence>
<dbReference type="RefSeq" id="WP_279572570.1">
    <property type="nucleotide sequence ID" value="NZ_LWID01000001.1"/>
</dbReference>
<evidence type="ECO:0000313" key="4">
    <source>
        <dbReference type="Proteomes" id="UP001155500"/>
    </source>
</evidence>
<dbReference type="EMBL" id="LWID01000001">
    <property type="protein sequence ID" value="MDG6895144.1"/>
    <property type="molecule type" value="Genomic_DNA"/>
</dbReference>
<gene>
    <name evidence="3" type="ORF">A6A20_05770</name>
</gene>
<proteinExistence type="predicted"/>
<keyword evidence="1" id="KW-0732">Signal</keyword>
<evidence type="ECO:0000259" key="2">
    <source>
        <dbReference type="Pfam" id="PF02230"/>
    </source>
</evidence>
<dbReference type="InterPro" id="IPR050955">
    <property type="entry name" value="Plant_Biomass_Hydrol_Est"/>
</dbReference>
<dbReference type="Proteomes" id="UP001155500">
    <property type="component" value="Unassembled WGS sequence"/>
</dbReference>
<reference evidence="3" key="1">
    <citation type="submission" date="2016-03" db="EMBL/GenBank/DDBJ databases">
        <title>Co-evolution between Pasteurellaceae and their hosts.</title>
        <authorList>
            <person name="Hansen M.J."/>
            <person name="Bojesen A.M."/>
            <person name="Planet P."/>
        </authorList>
    </citation>
    <scope>NUCLEOTIDE SEQUENCE</scope>
    <source>
        <strain evidence="3">146/S8/89</strain>
    </source>
</reference>
<dbReference type="InterPro" id="IPR003140">
    <property type="entry name" value="PLipase/COase/thioEstase"/>
</dbReference>
<evidence type="ECO:0000256" key="1">
    <source>
        <dbReference type="ARBA" id="ARBA00022729"/>
    </source>
</evidence>
<protein>
    <recommendedName>
        <fullName evidence="2">Phospholipase/carboxylesterase/thioesterase domain-containing protein</fullName>
    </recommendedName>
</protein>
<keyword evidence="4" id="KW-1185">Reference proteome</keyword>
<dbReference type="Pfam" id="PF02230">
    <property type="entry name" value="Abhydrolase_2"/>
    <property type="match status" value="1"/>
</dbReference>
<feature type="domain" description="Phospholipase/carboxylesterase/thioesterase" evidence="2">
    <location>
        <begin position="145"/>
        <end position="318"/>
    </location>
</feature>
<sequence length="371" mass="42981">MPIPFCQCQPIASVKLLGAEVTAIQVDLQQPIPNFMPHKFQLFIKNPKLTEQWQPLDIECVKHHDRRFMLHIKSALHNPITKLYHFAPIDFCQQKCPLQFRLQHTKISPEQCIWLEIICPEQQAFHQYTFADFTYSLACPPHHQASSSPLHSLIVCLHGAGERGKQQQNILADKLATTFLDQQWQKAFNQPYILAPQCPSFWLKHFVWQQRTYQGERDYSEDLLALIEQLLQQYPNIDKQRIYLIGVSMGGYQALRLLAMQPNLFSAGIIACPAQILPTQQLAQIRAIPLCFLHSELDQVVPAQNTQQITTQLAKNNPIYTHYYQQIIIDKQAVEPHAVFLKLYQNEPHFDGQSVLDWLSLQRKTEKLDNI</sequence>
<dbReference type="Gene3D" id="3.40.50.1820">
    <property type="entry name" value="alpha/beta hydrolase"/>
    <property type="match status" value="1"/>
</dbReference>
<dbReference type="PANTHER" id="PTHR43037">
    <property type="entry name" value="UNNAMED PRODUCT-RELATED"/>
    <property type="match status" value="1"/>
</dbReference>
<name>A0A9X4PDA4_9PAST</name>
<organism evidence="3 4">
    <name type="scientific">Volucribacter amazonae</name>
    <dbReference type="NCBI Taxonomy" id="256731"/>
    <lineage>
        <taxon>Bacteria</taxon>
        <taxon>Pseudomonadati</taxon>
        <taxon>Pseudomonadota</taxon>
        <taxon>Gammaproteobacteria</taxon>
        <taxon>Pasteurellales</taxon>
        <taxon>Pasteurellaceae</taxon>
        <taxon>Volucribacter</taxon>
    </lineage>
</organism>
<dbReference type="GO" id="GO:0016787">
    <property type="term" value="F:hydrolase activity"/>
    <property type="evidence" value="ECO:0007669"/>
    <property type="project" value="InterPro"/>
</dbReference>
<dbReference type="SUPFAM" id="SSF53474">
    <property type="entry name" value="alpha/beta-Hydrolases"/>
    <property type="match status" value="1"/>
</dbReference>
<dbReference type="AlphaFoldDB" id="A0A9X4PDA4"/>
<dbReference type="PANTHER" id="PTHR43037:SF1">
    <property type="entry name" value="BLL1128 PROTEIN"/>
    <property type="match status" value="1"/>
</dbReference>
<dbReference type="InterPro" id="IPR029058">
    <property type="entry name" value="AB_hydrolase_fold"/>
</dbReference>
<accession>A0A9X4PDA4</accession>